<keyword evidence="2" id="KW-1185">Reference proteome</keyword>
<evidence type="ECO:0000313" key="2">
    <source>
        <dbReference type="Proteomes" id="UP001178507"/>
    </source>
</evidence>
<dbReference type="AlphaFoldDB" id="A0AA36MUC6"/>
<comment type="caution">
    <text evidence="1">The sequence shown here is derived from an EMBL/GenBank/DDBJ whole genome shotgun (WGS) entry which is preliminary data.</text>
</comment>
<dbReference type="EMBL" id="CAUJNA010000734">
    <property type="protein sequence ID" value="CAJ1380639.1"/>
    <property type="molecule type" value="Genomic_DNA"/>
</dbReference>
<dbReference type="Proteomes" id="UP001178507">
    <property type="component" value="Unassembled WGS sequence"/>
</dbReference>
<organism evidence="1 2">
    <name type="scientific">Effrenium voratum</name>
    <dbReference type="NCBI Taxonomy" id="2562239"/>
    <lineage>
        <taxon>Eukaryota</taxon>
        <taxon>Sar</taxon>
        <taxon>Alveolata</taxon>
        <taxon>Dinophyceae</taxon>
        <taxon>Suessiales</taxon>
        <taxon>Symbiodiniaceae</taxon>
        <taxon>Effrenium</taxon>
    </lineage>
</organism>
<name>A0AA36MUC6_9DINO</name>
<accession>A0AA36MUC6</accession>
<evidence type="ECO:0000313" key="1">
    <source>
        <dbReference type="EMBL" id="CAJ1380639.1"/>
    </source>
</evidence>
<reference evidence="1" key="1">
    <citation type="submission" date="2023-08" db="EMBL/GenBank/DDBJ databases">
        <authorList>
            <person name="Chen Y."/>
            <person name="Shah S."/>
            <person name="Dougan E. K."/>
            <person name="Thang M."/>
            <person name="Chan C."/>
        </authorList>
    </citation>
    <scope>NUCLEOTIDE SEQUENCE</scope>
</reference>
<sequence length="483" mass="53862">MIGQGSISVARGSELAKAFMQDGATGVALKQLAHSGRQRDVYRWLQVPLPVYTAEVPLASSEGEDGTALISMILPSDVLCHLASCSDETFERSIAQGGRAAMKAFWELPFLRGHNQQIGLASSQFENTCPMVFHEDAVPALGDTATIWSWSSAIAPFGNPWDTRHALAVLPTARITDATRDAIVEIIAWDMRTLEQLVWPGQNHKGEFWQPKSKRAARAGLQLQMGGRFCFWKGDMEAHWKSHRAVRYYRCNNLCEWCMASKKSPEFDFASTTLAALWRETCGPDSSPDHSPWRAVRGCVKSNRLIDSLHVYHLGVLQDLIASCLVDTLERGELQQYFNCDAFDWDATLLQFTVCGKKWALERNLDMHVGKITLTRLGRSERSEIHMYPQLDTRIKAARCKAVLHYLAAVTHELANNSASEWAKVRALACWAFSTCLQLWSSACRDPPCCRSPTSPCGLGDLLLRATSGLQNMPFWTGAVYFA</sequence>
<proteinExistence type="predicted"/>
<gene>
    <name evidence="1" type="ORF">EVOR1521_LOCUS8534</name>
</gene>
<protein>
    <submittedName>
        <fullName evidence="1">Uncharacterized protein</fullName>
    </submittedName>
</protein>